<organism evidence="2">
    <name type="scientific">Microvirga ossetica</name>
    <dbReference type="NCBI Taxonomy" id="1882682"/>
    <lineage>
        <taxon>Bacteria</taxon>
        <taxon>Pseudomonadati</taxon>
        <taxon>Pseudomonadota</taxon>
        <taxon>Alphaproteobacteria</taxon>
        <taxon>Hyphomicrobiales</taxon>
        <taxon>Methylobacteriaceae</taxon>
        <taxon>Microvirga</taxon>
    </lineage>
</organism>
<dbReference type="SUPFAM" id="SSF52141">
    <property type="entry name" value="Uracil-DNA glycosylase-like"/>
    <property type="match status" value="1"/>
</dbReference>
<dbReference type="AlphaFoldDB" id="A0A1B2EFZ8"/>
<dbReference type="InterPro" id="IPR036895">
    <property type="entry name" value="Uracil-DNA_glycosylase-like_sf"/>
</dbReference>
<evidence type="ECO:0000259" key="1">
    <source>
        <dbReference type="Pfam" id="PF03167"/>
    </source>
</evidence>
<evidence type="ECO:0000313" key="2">
    <source>
        <dbReference type="EMBL" id="ANY78904.1"/>
    </source>
</evidence>
<gene>
    <name evidence="2" type="ORF">BB934_12350</name>
</gene>
<dbReference type="KEGG" id="moc:BB934_12350"/>
<dbReference type="Pfam" id="PF03167">
    <property type="entry name" value="UDG"/>
    <property type="match status" value="1"/>
</dbReference>
<feature type="domain" description="Uracil-DNA glycosylase-like" evidence="1">
    <location>
        <begin position="64"/>
        <end position="138"/>
    </location>
</feature>
<protein>
    <recommendedName>
        <fullName evidence="1">Uracil-DNA glycosylase-like domain-containing protein</fullName>
    </recommendedName>
</protein>
<dbReference type="Gene3D" id="3.40.470.10">
    <property type="entry name" value="Uracil-DNA glycosylase-like domain"/>
    <property type="match status" value="1"/>
</dbReference>
<dbReference type="InterPro" id="IPR005122">
    <property type="entry name" value="Uracil-DNA_glycosylase-like"/>
</dbReference>
<reference evidence="2" key="1">
    <citation type="submission" date="2016-07" db="EMBL/GenBank/DDBJ databases">
        <title>Microvirga ossetica sp. nov. a new species of rhizobia isolated from root nodules of the legume species Vicia alpestris Steven originated from North Ossetia region in the Caucasus.</title>
        <authorList>
            <person name="Safronova V.I."/>
            <person name="Kuznetsova I.G."/>
            <person name="Sazanova A.L."/>
            <person name="Belimov A."/>
            <person name="Andronov E."/>
            <person name="Osledkin Y.S."/>
            <person name="Onishchuk O.P."/>
            <person name="Kurchak O.N."/>
            <person name="Shaposhnikov A.I."/>
            <person name="Willems A."/>
            <person name="Tikhonovich I.A."/>
        </authorList>
    </citation>
    <scope>NUCLEOTIDE SEQUENCE [LARGE SCALE GENOMIC DNA]</scope>
    <source>
        <strain evidence="2">V5/3M</strain>
    </source>
</reference>
<accession>A0A1B2EFZ8</accession>
<name>A0A1B2EFZ8_9HYPH</name>
<sequence length="159" mass="18384">MAVLLNPGQPNADELRIEGKLEGQELAKALWHYSGTVWDGQYYSKTLSVLRRDASLLLDLPEDDCAKQFMFTNLVRCTTTGNRPPGAEAIQIGVNWLKEEIELWKPKYVIAYHTKVEKAFRDNRIRFDTQLPHPAALGEWLVPGRRQIRIDEVRRQLRL</sequence>
<proteinExistence type="predicted"/>
<dbReference type="EMBL" id="CP016616">
    <property type="protein sequence ID" value="ANY78904.1"/>
    <property type="molecule type" value="Genomic_DNA"/>
</dbReference>